<dbReference type="SMART" id="SM00347">
    <property type="entry name" value="HTH_MARR"/>
    <property type="match status" value="1"/>
</dbReference>
<organism evidence="2 3">
    <name type="scientific">Hyphomonas johnsonii MHS-2</name>
    <dbReference type="NCBI Taxonomy" id="1280950"/>
    <lineage>
        <taxon>Bacteria</taxon>
        <taxon>Pseudomonadati</taxon>
        <taxon>Pseudomonadota</taxon>
        <taxon>Alphaproteobacteria</taxon>
        <taxon>Hyphomonadales</taxon>
        <taxon>Hyphomonadaceae</taxon>
        <taxon>Hyphomonas</taxon>
    </lineage>
</organism>
<dbReference type="GO" id="GO:0006950">
    <property type="term" value="P:response to stress"/>
    <property type="evidence" value="ECO:0007669"/>
    <property type="project" value="TreeGrafter"/>
</dbReference>
<dbReference type="InterPro" id="IPR036390">
    <property type="entry name" value="WH_DNA-bd_sf"/>
</dbReference>
<dbReference type="InterPro" id="IPR036388">
    <property type="entry name" value="WH-like_DNA-bd_sf"/>
</dbReference>
<name>A0A059FR09_9PROT</name>
<dbReference type="InterPro" id="IPR039422">
    <property type="entry name" value="MarR/SlyA-like"/>
</dbReference>
<dbReference type="STRING" id="1280950.HJO_08422"/>
<dbReference type="InterPro" id="IPR000835">
    <property type="entry name" value="HTH_MarR-typ"/>
</dbReference>
<dbReference type="PROSITE" id="PS50995">
    <property type="entry name" value="HTH_MARR_2"/>
    <property type="match status" value="1"/>
</dbReference>
<evidence type="ECO:0000313" key="2">
    <source>
        <dbReference type="EMBL" id="KCZ92966.1"/>
    </source>
</evidence>
<dbReference type="GO" id="GO:0003700">
    <property type="term" value="F:DNA-binding transcription factor activity"/>
    <property type="evidence" value="ECO:0007669"/>
    <property type="project" value="InterPro"/>
</dbReference>
<gene>
    <name evidence="2" type="ORF">HJO_08422</name>
</gene>
<dbReference type="Proteomes" id="UP000025171">
    <property type="component" value="Unassembled WGS sequence"/>
</dbReference>
<keyword evidence="3" id="KW-1185">Reference proteome</keyword>
<protein>
    <recommendedName>
        <fullName evidence="1">HTH marR-type domain-containing protein</fullName>
    </recommendedName>
</protein>
<proteinExistence type="predicted"/>
<dbReference type="Pfam" id="PF12802">
    <property type="entry name" value="MarR_2"/>
    <property type="match status" value="1"/>
</dbReference>
<dbReference type="SUPFAM" id="SSF46785">
    <property type="entry name" value="Winged helix' DNA-binding domain"/>
    <property type="match status" value="1"/>
</dbReference>
<dbReference type="eggNOG" id="COG1846">
    <property type="taxonomic scope" value="Bacteria"/>
</dbReference>
<comment type="caution">
    <text evidence="2">The sequence shown here is derived from an EMBL/GenBank/DDBJ whole genome shotgun (WGS) entry which is preliminary data.</text>
</comment>
<reference evidence="2 3" key="1">
    <citation type="journal article" date="2014" name="Antonie Van Leeuwenhoek">
        <title>Hyphomonas beringensis sp. nov. and Hyphomonas chukchiensis sp. nov., isolated from surface seawater of the Bering Sea and Chukchi Sea.</title>
        <authorList>
            <person name="Li C."/>
            <person name="Lai Q."/>
            <person name="Li G."/>
            <person name="Dong C."/>
            <person name="Wang J."/>
            <person name="Liao Y."/>
            <person name="Shao Z."/>
        </authorList>
    </citation>
    <scope>NUCLEOTIDE SEQUENCE [LARGE SCALE GENOMIC DNA]</scope>
    <source>
        <strain evidence="2 3">MHS-2</strain>
    </source>
</reference>
<dbReference type="AlphaFoldDB" id="A0A059FR09"/>
<sequence length="152" mass="16844">MVDLIVDQGEALLRSRGATFRSTTASTMLLISERSGLSTADIARELRQPHQLATQRVEALLELGLVERNSDPRDGRRSVLALSPKGRTEAQLLADVLRDADNAFRELYTEIGTDLSEVVFAAMEELLRCPLEERIAKGPASSNRRKAKRAKQ</sequence>
<feature type="domain" description="HTH marR-type" evidence="1">
    <location>
        <begin position="1"/>
        <end position="128"/>
    </location>
</feature>
<evidence type="ECO:0000313" key="3">
    <source>
        <dbReference type="Proteomes" id="UP000025171"/>
    </source>
</evidence>
<dbReference type="PANTHER" id="PTHR33164:SF57">
    <property type="entry name" value="MARR-FAMILY TRANSCRIPTIONAL REGULATOR"/>
    <property type="match status" value="1"/>
</dbReference>
<evidence type="ECO:0000259" key="1">
    <source>
        <dbReference type="PROSITE" id="PS50995"/>
    </source>
</evidence>
<dbReference type="Gene3D" id="1.10.10.10">
    <property type="entry name" value="Winged helix-like DNA-binding domain superfamily/Winged helix DNA-binding domain"/>
    <property type="match status" value="1"/>
</dbReference>
<dbReference type="PANTHER" id="PTHR33164">
    <property type="entry name" value="TRANSCRIPTIONAL REGULATOR, MARR FAMILY"/>
    <property type="match status" value="1"/>
</dbReference>
<accession>A0A059FR09</accession>
<dbReference type="EMBL" id="ARYK01000003">
    <property type="protein sequence ID" value="KCZ92966.1"/>
    <property type="molecule type" value="Genomic_DNA"/>
</dbReference>